<accession>A0ACC6P4T3</accession>
<comment type="caution">
    <text evidence="1">The sequence shown here is derived from an EMBL/GenBank/DDBJ whole genome shotgun (WGS) entry which is preliminary data.</text>
</comment>
<name>A0ACC6P4T3_9BURK</name>
<gene>
    <name evidence="1" type="ORF">RV045_12465</name>
</gene>
<evidence type="ECO:0000313" key="2">
    <source>
        <dbReference type="Proteomes" id="UP001364695"/>
    </source>
</evidence>
<reference evidence="1" key="1">
    <citation type="submission" date="2023-10" db="EMBL/GenBank/DDBJ databases">
        <title>Amphibacter perezi, gen. nov., sp. nov. a novel taxa of the family Comamonadaceae, class Betaproteobacteria isolated from the skin microbiota of Pelophylax perezi from different populations.</title>
        <authorList>
            <person name="Costa S."/>
            <person name="Proenca D.N."/>
            <person name="Lopes I."/>
            <person name="Morais P.V."/>
        </authorList>
    </citation>
    <scope>NUCLEOTIDE SEQUENCE</scope>
    <source>
        <strain evidence="1">SL12-8</strain>
    </source>
</reference>
<proteinExistence type="predicted"/>
<keyword evidence="2" id="KW-1185">Reference proteome</keyword>
<dbReference type="Proteomes" id="UP001364695">
    <property type="component" value="Unassembled WGS sequence"/>
</dbReference>
<evidence type="ECO:0000313" key="1">
    <source>
        <dbReference type="EMBL" id="MEJ7139233.1"/>
    </source>
</evidence>
<dbReference type="EMBL" id="JAWDIE010000022">
    <property type="protein sequence ID" value="MEJ7139233.1"/>
    <property type="molecule type" value="Genomic_DNA"/>
</dbReference>
<sequence length="104" mass="11352">MYMTTKSGRKVYVPTAEEDAIITAAALSDPDALPYTDAEWQAAKPLVRVGRPPSDRPLKVSTTIRLSPEVIQHFRASGAGWQSRIDAVLKDWVARQGSKAVAES</sequence>
<protein>
    <submittedName>
        <fullName evidence="1">BrnA antitoxin family protein</fullName>
    </submittedName>
</protein>
<organism evidence="1 2">
    <name type="scientific">Amphibiibacter pelophylacis</name>
    <dbReference type="NCBI Taxonomy" id="1799477"/>
    <lineage>
        <taxon>Bacteria</taxon>
        <taxon>Pseudomonadati</taxon>
        <taxon>Pseudomonadota</taxon>
        <taxon>Betaproteobacteria</taxon>
        <taxon>Burkholderiales</taxon>
        <taxon>Sphaerotilaceae</taxon>
        <taxon>Amphibiibacter</taxon>
    </lineage>
</organism>